<dbReference type="GO" id="GO:0097367">
    <property type="term" value="F:carbohydrate derivative binding"/>
    <property type="evidence" value="ECO:0007669"/>
    <property type="project" value="InterPro"/>
</dbReference>
<dbReference type="STRING" id="1121301.SAMN02745912_03477"/>
<sequence>MKKGDVITIFSTSGRNPIPIDAALICKKKGLKVIGITSIEYSEKSKSRHSTGTHLCNVCDVVIDNCIDYGDALLDYGDFNAVPGSTVAGAFIINSVIAGVIDKVSKSHITPPVLVSGNVDGGSEHNKIILKEYIGKVKHL</sequence>
<evidence type="ECO:0000313" key="3">
    <source>
        <dbReference type="Proteomes" id="UP000184465"/>
    </source>
</evidence>
<reference evidence="2 3" key="1">
    <citation type="submission" date="2016-11" db="EMBL/GenBank/DDBJ databases">
        <authorList>
            <person name="Jaros S."/>
            <person name="Januszkiewicz K."/>
            <person name="Wedrychowicz H."/>
        </authorList>
    </citation>
    <scope>NUCLEOTIDE SEQUENCE [LARGE SCALE GENOMIC DNA]</scope>
    <source>
        <strain evidence="2 3">DSM 15212</strain>
    </source>
</reference>
<proteinExistence type="predicted"/>
<gene>
    <name evidence="2" type="ORF">SAMN02745912_03477</name>
</gene>
<dbReference type="NCBIfam" id="NF002805">
    <property type="entry name" value="PRK02947.1"/>
    <property type="match status" value="1"/>
</dbReference>
<name>A0A1M6SY20_PARC5</name>
<dbReference type="Gene3D" id="3.40.50.10490">
    <property type="entry name" value="Glucose-6-phosphate isomerase like protein, domain 1"/>
    <property type="match status" value="1"/>
</dbReference>
<dbReference type="PROSITE" id="PS51464">
    <property type="entry name" value="SIS"/>
    <property type="match status" value="1"/>
</dbReference>
<dbReference type="InterPro" id="IPR046348">
    <property type="entry name" value="SIS_dom_sf"/>
</dbReference>
<dbReference type="AlphaFoldDB" id="A0A1M6SY20"/>
<organism evidence="2 3">
    <name type="scientific">Paramaledivibacter caminithermalis (strain DSM 15212 / CIP 107654 / DViRD3)</name>
    <name type="common">Clostridium caminithermale</name>
    <dbReference type="NCBI Taxonomy" id="1121301"/>
    <lineage>
        <taxon>Bacteria</taxon>
        <taxon>Bacillati</taxon>
        <taxon>Bacillota</taxon>
        <taxon>Clostridia</taxon>
        <taxon>Peptostreptococcales</taxon>
        <taxon>Caminicellaceae</taxon>
        <taxon>Paramaledivibacter</taxon>
    </lineage>
</organism>
<dbReference type="EMBL" id="FRAG01000073">
    <property type="protein sequence ID" value="SHK49576.1"/>
    <property type="molecule type" value="Genomic_DNA"/>
</dbReference>
<accession>A0A1M6SY20</accession>
<evidence type="ECO:0000259" key="1">
    <source>
        <dbReference type="PROSITE" id="PS51464"/>
    </source>
</evidence>
<protein>
    <submittedName>
        <fullName evidence="2">SIS domain-containing protein</fullName>
    </submittedName>
</protein>
<evidence type="ECO:0000313" key="2">
    <source>
        <dbReference type="EMBL" id="SHK49576.1"/>
    </source>
</evidence>
<dbReference type="Proteomes" id="UP000184465">
    <property type="component" value="Unassembled WGS sequence"/>
</dbReference>
<dbReference type="GO" id="GO:1901135">
    <property type="term" value="P:carbohydrate derivative metabolic process"/>
    <property type="evidence" value="ECO:0007669"/>
    <property type="project" value="InterPro"/>
</dbReference>
<feature type="domain" description="SIS" evidence="1">
    <location>
        <begin position="1"/>
        <end position="106"/>
    </location>
</feature>
<dbReference type="SUPFAM" id="SSF53697">
    <property type="entry name" value="SIS domain"/>
    <property type="match status" value="1"/>
</dbReference>
<keyword evidence="3" id="KW-1185">Reference proteome</keyword>
<dbReference type="Pfam" id="PF13580">
    <property type="entry name" value="SIS_2"/>
    <property type="match status" value="1"/>
</dbReference>
<dbReference type="InterPro" id="IPR001347">
    <property type="entry name" value="SIS_dom"/>
</dbReference>